<accession>A0A670KD16</accession>
<dbReference type="PANTHER" id="PTHR47333:SF5">
    <property type="entry name" value="FIBRILLIN-3"/>
    <property type="match status" value="1"/>
</dbReference>
<dbReference type="InterPro" id="IPR049883">
    <property type="entry name" value="NOTCH1_EGF-like"/>
</dbReference>
<evidence type="ECO:0000256" key="1">
    <source>
        <dbReference type="ARBA" id="ARBA00004613"/>
    </source>
</evidence>
<dbReference type="FunFam" id="2.10.25.10:FF:000023">
    <property type="entry name" value="Fibrillin 2"/>
    <property type="match status" value="2"/>
</dbReference>
<evidence type="ECO:0000256" key="2">
    <source>
        <dbReference type="ARBA" id="ARBA00022525"/>
    </source>
</evidence>
<dbReference type="InterPro" id="IPR009030">
    <property type="entry name" value="Growth_fac_rcpt_cys_sf"/>
</dbReference>
<dbReference type="FunFam" id="2.10.25.10:FF:000010">
    <property type="entry name" value="Pro-epidermal growth factor"/>
    <property type="match status" value="1"/>
</dbReference>
<name>A0A670KD16_PODMU</name>
<feature type="transmembrane region" description="Helical" evidence="9">
    <location>
        <begin position="155"/>
        <end position="182"/>
    </location>
</feature>
<feature type="domain" description="EGF-like" evidence="10">
    <location>
        <begin position="373"/>
        <end position="409"/>
    </location>
</feature>
<dbReference type="GO" id="GO:0005509">
    <property type="term" value="F:calcium ion binding"/>
    <property type="evidence" value="ECO:0007669"/>
    <property type="project" value="InterPro"/>
</dbReference>
<keyword evidence="4" id="KW-0732">Signal</keyword>
<keyword evidence="3 8" id="KW-0245">EGF-like domain</keyword>
<reference evidence="11" key="2">
    <citation type="submission" date="2025-08" db="UniProtKB">
        <authorList>
            <consortium name="Ensembl"/>
        </authorList>
    </citation>
    <scope>IDENTIFICATION</scope>
</reference>
<dbReference type="InterPro" id="IPR001881">
    <property type="entry name" value="EGF-like_Ca-bd_dom"/>
</dbReference>
<evidence type="ECO:0000256" key="6">
    <source>
        <dbReference type="ARBA" id="ARBA00023157"/>
    </source>
</evidence>
<feature type="domain" description="EGF-like" evidence="10">
    <location>
        <begin position="290"/>
        <end position="328"/>
    </location>
</feature>
<keyword evidence="9" id="KW-0812">Transmembrane</keyword>
<keyword evidence="12" id="KW-1185">Reference proteome</keyword>
<evidence type="ECO:0000256" key="4">
    <source>
        <dbReference type="ARBA" id="ARBA00022729"/>
    </source>
</evidence>
<comment type="subcellular location">
    <subcellularLocation>
        <location evidence="1">Secreted</location>
    </subcellularLocation>
</comment>
<dbReference type="Gene3D" id="2.10.25.10">
    <property type="entry name" value="Laminin"/>
    <property type="match status" value="6"/>
</dbReference>
<keyword evidence="7" id="KW-0325">Glycoprotein</keyword>
<dbReference type="PROSITE" id="PS00010">
    <property type="entry name" value="ASX_HYDROXYL"/>
    <property type="match status" value="5"/>
</dbReference>
<evidence type="ECO:0000256" key="9">
    <source>
        <dbReference type="SAM" id="Phobius"/>
    </source>
</evidence>
<keyword evidence="5" id="KW-0677">Repeat</keyword>
<feature type="domain" description="EGF-like" evidence="10">
    <location>
        <begin position="251"/>
        <end position="287"/>
    </location>
</feature>
<evidence type="ECO:0000256" key="7">
    <source>
        <dbReference type="ARBA" id="ARBA00023180"/>
    </source>
</evidence>
<dbReference type="Ensembl" id="ENSPMRT00000036843.1">
    <property type="protein sequence ID" value="ENSPMRP00000034736.1"/>
    <property type="gene ID" value="ENSPMRG00000022496.1"/>
</dbReference>
<feature type="transmembrane region" description="Helical" evidence="9">
    <location>
        <begin position="56"/>
        <end position="75"/>
    </location>
</feature>
<dbReference type="FunFam" id="2.10.25.10:FF:000003">
    <property type="entry name" value="fibrillin-1 isoform X1"/>
    <property type="match status" value="1"/>
</dbReference>
<comment type="caution">
    <text evidence="8">Lacks conserved residue(s) required for the propagation of feature annotation.</text>
</comment>
<reference evidence="11" key="3">
    <citation type="submission" date="2025-09" db="UniProtKB">
        <authorList>
            <consortium name="Ensembl"/>
        </authorList>
    </citation>
    <scope>IDENTIFICATION</scope>
</reference>
<dbReference type="SUPFAM" id="SSF57184">
    <property type="entry name" value="Growth factor receptor domain"/>
    <property type="match status" value="2"/>
</dbReference>
<dbReference type="PROSITE" id="PS01187">
    <property type="entry name" value="EGF_CA"/>
    <property type="match status" value="2"/>
</dbReference>
<dbReference type="GO" id="GO:0005576">
    <property type="term" value="C:extracellular region"/>
    <property type="evidence" value="ECO:0007669"/>
    <property type="project" value="UniProtKB-SubCell"/>
</dbReference>
<organism evidence="11 12">
    <name type="scientific">Podarcis muralis</name>
    <name type="common">Wall lizard</name>
    <name type="synonym">Lacerta muralis</name>
    <dbReference type="NCBI Taxonomy" id="64176"/>
    <lineage>
        <taxon>Eukaryota</taxon>
        <taxon>Metazoa</taxon>
        <taxon>Chordata</taxon>
        <taxon>Craniata</taxon>
        <taxon>Vertebrata</taxon>
        <taxon>Euteleostomi</taxon>
        <taxon>Lepidosauria</taxon>
        <taxon>Squamata</taxon>
        <taxon>Bifurcata</taxon>
        <taxon>Unidentata</taxon>
        <taxon>Episquamata</taxon>
        <taxon>Laterata</taxon>
        <taxon>Lacertibaenia</taxon>
        <taxon>Lacertidae</taxon>
        <taxon>Podarcis</taxon>
    </lineage>
</organism>
<dbReference type="Proteomes" id="UP000472272">
    <property type="component" value="Chromosome 18"/>
</dbReference>
<sequence>MGMRERAFSVMAAPRELWNSLPREVRRASSLLSSQELNTLLFQHAFRNGLFLRKGLLLRCFLCCFYLYFYGSFIYSRTSEVERLASQTLWLPNAANPEVSVPVCKHSLATKHPMWLLIGCRSFLQPIGSHALVSECFGSRMVFWNGIHSTSEVRVYIVSVLLVLDCTLLFLCFHLFLFCCWFCTLETAWGKDRTLLLILLLLYHIRFTVDLDECNQSPKPCNFICKNTEGSFQCSCPRGYILQEDGKTCKDLDECSTKQHNCQFLCVNVIGGFNCKCPPGFTQHHSSCIDNNECTAQPTLCGVKGQCLNTPGSYNCECQKGFALDTSGSSCEDVDECDGNHRCQHGCQNVLGGYRCGCPQGYVQHYQWNQCVDENECSSSTACGSASCYNTLGSFKCICPSGFDFDQAFGGCQDVNECAAGGSPCSYGCSNTEGGYLCGCPTGYFRAGQGHCVSGLGFGKEAYLPAPLEEEDEENLLSPEACYECKINGYPKRGRHRRSVNGTNEHQKPGVSLASIDVASPVVVALNLSGLGHKEHILELLPAVAPLENRVRYVIAQGNEAGHFHIHQQDGLSFLHLARKRASPGTYQLEIVSVPLYRKRELQHLEALKDHDYLAGELGEALKMRLQLRLF</sequence>
<evidence type="ECO:0000256" key="3">
    <source>
        <dbReference type="ARBA" id="ARBA00022536"/>
    </source>
</evidence>
<feature type="domain" description="EGF-like" evidence="10">
    <location>
        <begin position="210"/>
        <end position="250"/>
    </location>
</feature>
<keyword evidence="6" id="KW-1015">Disulfide bond</keyword>
<keyword evidence="9" id="KW-1133">Transmembrane helix</keyword>
<dbReference type="InterPro" id="IPR000152">
    <property type="entry name" value="EGF-type_Asp/Asn_hydroxyl_site"/>
</dbReference>
<dbReference type="Pfam" id="PF07645">
    <property type="entry name" value="EGF_CA"/>
    <property type="match status" value="6"/>
</dbReference>
<dbReference type="PROSITE" id="PS01186">
    <property type="entry name" value="EGF_2"/>
    <property type="match status" value="3"/>
</dbReference>
<evidence type="ECO:0000313" key="12">
    <source>
        <dbReference type="Proteomes" id="UP000472272"/>
    </source>
</evidence>
<protein>
    <recommendedName>
        <fullName evidence="10">EGF-like domain-containing protein</fullName>
    </recommendedName>
</protein>
<dbReference type="InterPro" id="IPR018097">
    <property type="entry name" value="EGF_Ca-bd_CS"/>
</dbReference>
<dbReference type="CDD" id="cd11304">
    <property type="entry name" value="Cadherin_repeat"/>
    <property type="match status" value="1"/>
</dbReference>
<proteinExistence type="predicted"/>
<dbReference type="PROSITE" id="PS50026">
    <property type="entry name" value="EGF_3"/>
    <property type="match status" value="4"/>
</dbReference>
<dbReference type="InterPro" id="IPR000742">
    <property type="entry name" value="EGF"/>
</dbReference>
<dbReference type="PANTHER" id="PTHR47333">
    <property type="entry name" value="VON WILLEBRAND FACTOR C AND EGF DOMAIN-CONTAINING PROTEIN"/>
    <property type="match status" value="1"/>
</dbReference>
<dbReference type="GeneTree" id="ENSGT00950000183158"/>
<evidence type="ECO:0000256" key="8">
    <source>
        <dbReference type="PROSITE-ProRule" id="PRU00076"/>
    </source>
</evidence>
<dbReference type="SMART" id="SM00181">
    <property type="entry name" value="EGF"/>
    <property type="match status" value="6"/>
</dbReference>
<reference evidence="11 12" key="1">
    <citation type="journal article" date="2019" name="Proc. Natl. Acad. Sci. U.S.A.">
        <title>Regulatory changes in pterin and carotenoid genes underlie balanced color polymorphisms in the wall lizard.</title>
        <authorList>
            <person name="Andrade P."/>
            <person name="Pinho C."/>
            <person name="Perez I de Lanuza G."/>
            <person name="Afonso S."/>
            <person name="Brejcha J."/>
            <person name="Rubin C.J."/>
            <person name="Wallerman O."/>
            <person name="Pereira P."/>
            <person name="Sabatino S.J."/>
            <person name="Bellati A."/>
            <person name="Pellitteri-Rosa D."/>
            <person name="Bosakova Z."/>
            <person name="Bunikis I."/>
            <person name="Carretero M.A."/>
            <person name="Feiner N."/>
            <person name="Marsik P."/>
            <person name="Pauperio F."/>
            <person name="Salvi D."/>
            <person name="Soler L."/>
            <person name="While G.M."/>
            <person name="Uller T."/>
            <person name="Font E."/>
            <person name="Andersson L."/>
            <person name="Carneiro M."/>
        </authorList>
    </citation>
    <scope>NUCLEOTIDE SEQUENCE</scope>
</reference>
<evidence type="ECO:0000259" key="10">
    <source>
        <dbReference type="PROSITE" id="PS50026"/>
    </source>
</evidence>
<dbReference type="CDD" id="cd00054">
    <property type="entry name" value="EGF_CA"/>
    <property type="match status" value="6"/>
</dbReference>
<dbReference type="SMART" id="SM00179">
    <property type="entry name" value="EGF_CA"/>
    <property type="match status" value="6"/>
</dbReference>
<evidence type="ECO:0000256" key="5">
    <source>
        <dbReference type="ARBA" id="ARBA00022737"/>
    </source>
</evidence>
<evidence type="ECO:0000313" key="11">
    <source>
        <dbReference type="Ensembl" id="ENSPMRP00000034736.1"/>
    </source>
</evidence>
<dbReference type="FunFam" id="2.10.25.10:FF:000159">
    <property type="entry name" value="Fibrillin 2"/>
    <property type="match status" value="1"/>
</dbReference>
<dbReference type="InterPro" id="IPR052080">
    <property type="entry name" value="vWF_C/EGF_Fibrillin"/>
</dbReference>
<dbReference type="FunFam" id="2.10.25.10:FF:000087">
    <property type="entry name" value="Fibrillin 2"/>
    <property type="match status" value="1"/>
</dbReference>
<keyword evidence="9" id="KW-0472">Membrane</keyword>
<dbReference type="AlphaFoldDB" id="A0A670KD16"/>
<keyword evidence="2" id="KW-0964">Secreted</keyword>